<accession>A0A261REE2</accession>
<dbReference type="Gene3D" id="3.40.1410.10">
    <property type="entry name" value="Chorismate lyase-like"/>
    <property type="match status" value="1"/>
</dbReference>
<dbReference type="InterPro" id="IPR036388">
    <property type="entry name" value="WH-like_DNA-bd_sf"/>
</dbReference>
<sequence length="261" mass="29263">MARTLTRASEPAPPSTLDRLDDSAATPLYEIVKRQLSQKILFGDWGPGTVLPAEVALAKDLGVAVGTVRHALLELVREGLVSRRRGIGTVVTSRTHHHNLAYYFQYFRLHGKDESLQHSQPRVVSVGIQPADERAAQKLQIASGTPVVRLHRVRVVDGRPVIHDTYFFDVRRTPDFPMTPEKVPGRLHIFFLERYGVRVTAVRELLTADIANEEDRELLELEHPSAVLGIEDVAFDQAGAPVIYSVRRASTENHLYINEIK</sequence>
<dbReference type="PANTHER" id="PTHR44846:SF1">
    <property type="entry name" value="MANNOSYL-D-GLYCERATE TRANSPORT_METABOLISM SYSTEM REPRESSOR MNGR-RELATED"/>
    <property type="match status" value="1"/>
</dbReference>
<reference evidence="6" key="1">
    <citation type="submission" date="2017-05" db="EMBL/GenBank/DDBJ databases">
        <title>Complete and WGS of Bordetella genogroups.</title>
        <authorList>
            <person name="Spilker T."/>
            <person name="Lipuma J."/>
        </authorList>
    </citation>
    <scope>NUCLEOTIDE SEQUENCE</scope>
    <source>
        <strain evidence="6">AU21707</strain>
    </source>
</reference>
<dbReference type="InterPro" id="IPR036390">
    <property type="entry name" value="WH_DNA-bd_sf"/>
</dbReference>
<dbReference type="InterPro" id="IPR050679">
    <property type="entry name" value="Bact_HTH_transcr_reg"/>
</dbReference>
<evidence type="ECO:0000259" key="5">
    <source>
        <dbReference type="PROSITE" id="PS50949"/>
    </source>
</evidence>
<dbReference type="Gene3D" id="1.10.10.10">
    <property type="entry name" value="Winged helix-like DNA-binding domain superfamily/Winged helix DNA-binding domain"/>
    <property type="match status" value="1"/>
</dbReference>
<dbReference type="OrthoDB" id="8584262at2"/>
<feature type="domain" description="HTH gntR-type" evidence="5">
    <location>
        <begin position="26"/>
        <end position="94"/>
    </location>
</feature>
<evidence type="ECO:0000313" key="7">
    <source>
        <dbReference type="Proteomes" id="UP000216857"/>
    </source>
</evidence>
<gene>
    <name evidence="6" type="ORF">CAL26_08005</name>
</gene>
<dbReference type="AlphaFoldDB" id="A0A261REE2"/>
<dbReference type="SUPFAM" id="SSF64288">
    <property type="entry name" value="Chorismate lyase-like"/>
    <property type="match status" value="1"/>
</dbReference>
<comment type="caution">
    <text evidence="6">The sequence shown here is derived from an EMBL/GenBank/DDBJ whole genome shotgun (WGS) entry which is preliminary data.</text>
</comment>
<evidence type="ECO:0000256" key="1">
    <source>
        <dbReference type="ARBA" id="ARBA00023015"/>
    </source>
</evidence>
<keyword evidence="2" id="KW-0238">DNA-binding</keyword>
<feature type="region of interest" description="Disordered" evidence="4">
    <location>
        <begin position="1"/>
        <end position="21"/>
    </location>
</feature>
<dbReference type="GO" id="GO:0045892">
    <property type="term" value="P:negative regulation of DNA-templated transcription"/>
    <property type="evidence" value="ECO:0007669"/>
    <property type="project" value="TreeGrafter"/>
</dbReference>
<dbReference type="SMART" id="SM00866">
    <property type="entry name" value="UTRA"/>
    <property type="match status" value="1"/>
</dbReference>
<dbReference type="PANTHER" id="PTHR44846">
    <property type="entry name" value="MANNOSYL-D-GLYCERATE TRANSPORT/METABOLISM SYSTEM REPRESSOR MNGR-RELATED"/>
    <property type="match status" value="1"/>
</dbReference>
<name>A0A261REE2_9BORD</name>
<dbReference type="InterPro" id="IPR000524">
    <property type="entry name" value="Tscrpt_reg_HTH_GntR"/>
</dbReference>
<dbReference type="CDD" id="cd07377">
    <property type="entry name" value="WHTH_GntR"/>
    <property type="match status" value="1"/>
</dbReference>
<evidence type="ECO:0000256" key="2">
    <source>
        <dbReference type="ARBA" id="ARBA00023125"/>
    </source>
</evidence>
<keyword evidence="7" id="KW-1185">Reference proteome</keyword>
<dbReference type="Proteomes" id="UP000216857">
    <property type="component" value="Unassembled WGS sequence"/>
</dbReference>
<dbReference type="InterPro" id="IPR011663">
    <property type="entry name" value="UTRA"/>
</dbReference>
<dbReference type="EMBL" id="NEVJ01000002">
    <property type="protein sequence ID" value="OZI23389.1"/>
    <property type="molecule type" value="Genomic_DNA"/>
</dbReference>
<evidence type="ECO:0000313" key="6">
    <source>
        <dbReference type="EMBL" id="OZI23389.1"/>
    </source>
</evidence>
<dbReference type="SUPFAM" id="SSF46785">
    <property type="entry name" value="Winged helix' DNA-binding domain"/>
    <property type="match status" value="1"/>
</dbReference>
<organism evidence="6 7">
    <name type="scientific">Bordetella genomosp. 9</name>
    <dbReference type="NCBI Taxonomy" id="1416803"/>
    <lineage>
        <taxon>Bacteria</taxon>
        <taxon>Pseudomonadati</taxon>
        <taxon>Pseudomonadota</taxon>
        <taxon>Betaproteobacteria</taxon>
        <taxon>Burkholderiales</taxon>
        <taxon>Alcaligenaceae</taxon>
        <taxon>Bordetella</taxon>
    </lineage>
</organism>
<dbReference type="GO" id="GO:0003677">
    <property type="term" value="F:DNA binding"/>
    <property type="evidence" value="ECO:0007669"/>
    <property type="project" value="UniProtKB-KW"/>
</dbReference>
<dbReference type="Pfam" id="PF00392">
    <property type="entry name" value="GntR"/>
    <property type="match status" value="1"/>
</dbReference>
<proteinExistence type="predicted"/>
<evidence type="ECO:0000256" key="3">
    <source>
        <dbReference type="ARBA" id="ARBA00023163"/>
    </source>
</evidence>
<dbReference type="Pfam" id="PF07702">
    <property type="entry name" value="UTRA"/>
    <property type="match status" value="1"/>
</dbReference>
<evidence type="ECO:0000256" key="4">
    <source>
        <dbReference type="SAM" id="MobiDB-lite"/>
    </source>
</evidence>
<keyword evidence="3" id="KW-0804">Transcription</keyword>
<dbReference type="GO" id="GO:0003700">
    <property type="term" value="F:DNA-binding transcription factor activity"/>
    <property type="evidence" value="ECO:0007669"/>
    <property type="project" value="InterPro"/>
</dbReference>
<protein>
    <recommendedName>
        <fullName evidence="5">HTH gntR-type domain-containing protein</fullName>
    </recommendedName>
</protein>
<dbReference type="PROSITE" id="PS50949">
    <property type="entry name" value="HTH_GNTR"/>
    <property type="match status" value="1"/>
</dbReference>
<dbReference type="SMART" id="SM00345">
    <property type="entry name" value="HTH_GNTR"/>
    <property type="match status" value="1"/>
</dbReference>
<keyword evidence="1" id="KW-0805">Transcription regulation</keyword>
<dbReference type="RefSeq" id="WP_094846386.1">
    <property type="nucleotide sequence ID" value="NZ_NEVJ01000002.1"/>
</dbReference>
<dbReference type="InterPro" id="IPR028978">
    <property type="entry name" value="Chorismate_lyase_/UTRA_dom_sf"/>
</dbReference>